<comment type="similarity">
    <text evidence="2">Belongs to the peptidase M13 family.</text>
</comment>
<keyword evidence="7" id="KW-0482">Metalloprotease</keyword>
<dbReference type="GO" id="GO:0004222">
    <property type="term" value="F:metalloendopeptidase activity"/>
    <property type="evidence" value="ECO:0007669"/>
    <property type="project" value="InterPro"/>
</dbReference>
<evidence type="ECO:0000259" key="9">
    <source>
        <dbReference type="Pfam" id="PF05649"/>
    </source>
</evidence>
<evidence type="ECO:0000313" key="11">
    <source>
        <dbReference type="Proteomes" id="UP000199065"/>
    </source>
</evidence>
<dbReference type="RefSeq" id="WP_092287079.1">
    <property type="nucleotide sequence ID" value="NZ_FOPJ01000017.1"/>
</dbReference>
<comment type="cofactor">
    <cofactor evidence="1">
        <name>Zn(2+)</name>
        <dbReference type="ChEBI" id="CHEBI:29105"/>
    </cofactor>
</comment>
<gene>
    <name evidence="10" type="ORF">SAMN05660282_02080</name>
</gene>
<protein>
    <submittedName>
        <fullName evidence="10">Putative endopeptidase</fullName>
    </submittedName>
</protein>
<dbReference type="SUPFAM" id="SSF55486">
    <property type="entry name" value="Metalloproteases ('zincins'), catalytic domain"/>
    <property type="match status" value="1"/>
</dbReference>
<evidence type="ECO:0000256" key="1">
    <source>
        <dbReference type="ARBA" id="ARBA00001947"/>
    </source>
</evidence>
<proteinExistence type="inferred from homology"/>
<dbReference type="STRING" id="185761.SAMN05660282_02080"/>
<dbReference type="InterPro" id="IPR042089">
    <property type="entry name" value="Peptidase_M13_dom_2"/>
</dbReference>
<dbReference type="CDD" id="cd08662">
    <property type="entry name" value="M13"/>
    <property type="match status" value="1"/>
</dbReference>
<dbReference type="GO" id="GO:0046872">
    <property type="term" value="F:metal ion binding"/>
    <property type="evidence" value="ECO:0007669"/>
    <property type="project" value="UniProtKB-KW"/>
</dbReference>
<evidence type="ECO:0000259" key="8">
    <source>
        <dbReference type="Pfam" id="PF01431"/>
    </source>
</evidence>
<evidence type="ECO:0000256" key="2">
    <source>
        <dbReference type="ARBA" id="ARBA00007357"/>
    </source>
</evidence>
<dbReference type="Proteomes" id="UP000199065">
    <property type="component" value="Unassembled WGS sequence"/>
</dbReference>
<keyword evidence="11" id="KW-1185">Reference proteome</keyword>
<evidence type="ECO:0000256" key="5">
    <source>
        <dbReference type="ARBA" id="ARBA00022801"/>
    </source>
</evidence>
<evidence type="ECO:0000313" key="10">
    <source>
        <dbReference type="EMBL" id="SFG82829.1"/>
    </source>
</evidence>
<dbReference type="Pfam" id="PF01431">
    <property type="entry name" value="Peptidase_M13"/>
    <property type="match status" value="1"/>
</dbReference>
<evidence type="ECO:0000256" key="6">
    <source>
        <dbReference type="ARBA" id="ARBA00022833"/>
    </source>
</evidence>
<dbReference type="PANTHER" id="PTHR11733:SF167">
    <property type="entry name" value="FI17812P1-RELATED"/>
    <property type="match status" value="1"/>
</dbReference>
<dbReference type="Gene3D" id="3.40.390.10">
    <property type="entry name" value="Collagenase (Catalytic Domain)"/>
    <property type="match status" value="1"/>
</dbReference>
<dbReference type="Gene3D" id="1.10.1380.10">
    <property type="entry name" value="Neutral endopeptidase , domain2"/>
    <property type="match status" value="1"/>
</dbReference>
<dbReference type="InterPro" id="IPR008753">
    <property type="entry name" value="Peptidase_M13_N"/>
</dbReference>
<feature type="domain" description="Peptidase M13 N-terminal" evidence="9">
    <location>
        <begin position="2"/>
        <end position="364"/>
    </location>
</feature>
<name>A0A1I2V315_9CORY</name>
<dbReference type="InterPro" id="IPR000718">
    <property type="entry name" value="Peptidase_M13"/>
</dbReference>
<evidence type="ECO:0000256" key="4">
    <source>
        <dbReference type="ARBA" id="ARBA00022723"/>
    </source>
</evidence>
<organism evidence="10 11">
    <name type="scientific">Corynebacterium spheniscorum</name>
    <dbReference type="NCBI Taxonomy" id="185761"/>
    <lineage>
        <taxon>Bacteria</taxon>
        <taxon>Bacillati</taxon>
        <taxon>Actinomycetota</taxon>
        <taxon>Actinomycetes</taxon>
        <taxon>Mycobacteriales</taxon>
        <taxon>Corynebacteriaceae</taxon>
        <taxon>Corynebacterium</taxon>
    </lineage>
</organism>
<keyword evidence="3" id="KW-0645">Protease</keyword>
<dbReference type="GO" id="GO:0005886">
    <property type="term" value="C:plasma membrane"/>
    <property type="evidence" value="ECO:0007669"/>
    <property type="project" value="TreeGrafter"/>
</dbReference>
<dbReference type="PRINTS" id="PR00786">
    <property type="entry name" value="NEPRILYSIN"/>
</dbReference>
<reference evidence="10 11" key="1">
    <citation type="submission" date="2016-10" db="EMBL/GenBank/DDBJ databases">
        <authorList>
            <person name="de Groot N.N."/>
        </authorList>
    </citation>
    <scope>NUCLEOTIDE SEQUENCE [LARGE SCALE GENOMIC DNA]</scope>
    <source>
        <strain>J11</strain>
        <strain evidence="11">PG 39</strain>
    </source>
</reference>
<feature type="domain" description="Peptidase M13 C-terminal" evidence="8">
    <location>
        <begin position="415"/>
        <end position="638"/>
    </location>
</feature>
<evidence type="ECO:0000256" key="7">
    <source>
        <dbReference type="ARBA" id="ARBA00023049"/>
    </source>
</evidence>
<keyword evidence="6" id="KW-0862">Zinc</keyword>
<dbReference type="PANTHER" id="PTHR11733">
    <property type="entry name" value="ZINC METALLOPROTEASE FAMILY M13 NEPRILYSIN-RELATED"/>
    <property type="match status" value="1"/>
</dbReference>
<dbReference type="Pfam" id="PF05649">
    <property type="entry name" value="Peptidase_M13_N"/>
    <property type="match status" value="1"/>
</dbReference>
<dbReference type="OrthoDB" id="9775677at2"/>
<dbReference type="GO" id="GO:0016485">
    <property type="term" value="P:protein processing"/>
    <property type="evidence" value="ECO:0007669"/>
    <property type="project" value="TreeGrafter"/>
</dbReference>
<dbReference type="PROSITE" id="PS51885">
    <property type="entry name" value="NEPRILYSIN"/>
    <property type="match status" value="1"/>
</dbReference>
<sequence length="641" mass="71533">MKDLFHYVNGAWIEQHEIPADRSIDGTFHALRDRAEADVHELLEANDGRPGKLYDAYMDVDAIEAAGMTPLDEDLDKLTVQNIEALATALGELDRLGVSAPLAFWVTRDSGGGSDIAVPYLVQSGLGLPDEAYYREESHAETLQAYRTHVAEMLALLDASRLQGLRPEDAAERIVNLETEIAAGHWDVVQTRDAVKTYNPTSIEELPAIIRRLLAGAGLDHGAAIAMMPSYIEHLAGLLRQERLSDWQLWGTWHILHARANLLPPAVGAKDFEFYGTRLAGTPQQRDRWKRAVSLCESLIGHEVGVLFSQKHFPESSKQEMLVLVDHLIEAYRERISNLSWMSEATRQRALEKLGTFKAKIGYPDNPRTYEGLVIKGDLMQDVRNACANLHDYELAKIGNPDDRNEWLMTAQTVNACYNPMVNDITFPAAILRPPFYDPQADLAENYGAIGAVIGHEIGHGFDDQGSRYDGQGNLNSWWEDSDREAFTKLTDKLAKQFDGLVPTVLKEAGIESKGVNGQFTLGENIGDLGGLGIAVIAYRNHLAEQGIDLADAPTAHFEAEGFPGDDFSGLQRLFLAWARVWRCKVRPELVAQLLAIDPHSPNEFRCNIIAQNIKEFYEAFPEVTEDSPMWLDPKDRVEIW</sequence>
<keyword evidence="5" id="KW-0378">Hydrolase</keyword>
<dbReference type="AlphaFoldDB" id="A0A1I2V315"/>
<dbReference type="InterPro" id="IPR024079">
    <property type="entry name" value="MetalloPept_cat_dom_sf"/>
</dbReference>
<dbReference type="EMBL" id="FOPJ01000017">
    <property type="protein sequence ID" value="SFG82829.1"/>
    <property type="molecule type" value="Genomic_DNA"/>
</dbReference>
<evidence type="ECO:0000256" key="3">
    <source>
        <dbReference type="ARBA" id="ARBA00022670"/>
    </source>
</evidence>
<accession>A0A1I2V315</accession>
<keyword evidence="4" id="KW-0479">Metal-binding</keyword>
<dbReference type="InterPro" id="IPR018497">
    <property type="entry name" value="Peptidase_M13_C"/>
</dbReference>